<proteinExistence type="predicted"/>
<dbReference type="InParanoid" id="S8EBQ9"/>
<feature type="region of interest" description="Disordered" evidence="1">
    <location>
        <begin position="103"/>
        <end position="162"/>
    </location>
</feature>
<feature type="compositionally biased region" description="Low complexity" evidence="1">
    <location>
        <begin position="140"/>
        <end position="156"/>
    </location>
</feature>
<gene>
    <name evidence="2" type="ORF">FOMPIDRAFT_1047762</name>
</gene>
<dbReference type="HOGENOM" id="CLU_1635435_0_0_1"/>
<dbReference type="OrthoDB" id="2751838at2759"/>
<keyword evidence="3" id="KW-1185">Reference proteome</keyword>
<evidence type="ECO:0000256" key="1">
    <source>
        <dbReference type="SAM" id="MobiDB-lite"/>
    </source>
</evidence>
<organism evidence="2 3">
    <name type="scientific">Fomitopsis schrenkii</name>
    <name type="common">Brown rot fungus</name>
    <dbReference type="NCBI Taxonomy" id="2126942"/>
    <lineage>
        <taxon>Eukaryota</taxon>
        <taxon>Fungi</taxon>
        <taxon>Dikarya</taxon>
        <taxon>Basidiomycota</taxon>
        <taxon>Agaricomycotina</taxon>
        <taxon>Agaricomycetes</taxon>
        <taxon>Polyporales</taxon>
        <taxon>Fomitopsis</taxon>
    </lineage>
</organism>
<reference evidence="2 3" key="1">
    <citation type="journal article" date="2012" name="Science">
        <title>The Paleozoic origin of enzymatic lignin decomposition reconstructed from 31 fungal genomes.</title>
        <authorList>
            <person name="Floudas D."/>
            <person name="Binder M."/>
            <person name="Riley R."/>
            <person name="Barry K."/>
            <person name="Blanchette R.A."/>
            <person name="Henrissat B."/>
            <person name="Martinez A.T."/>
            <person name="Otillar R."/>
            <person name="Spatafora J.W."/>
            <person name="Yadav J.S."/>
            <person name="Aerts A."/>
            <person name="Benoit I."/>
            <person name="Boyd A."/>
            <person name="Carlson A."/>
            <person name="Copeland A."/>
            <person name="Coutinho P.M."/>
            <person name="de Vries R.P."/>
            <person name="Ferreira P."/>
            <person name="Findley K."/>
            <person name="Foster B."/>
            <person name="Gaskell J."/>
            <person name="Glotzer D."/>
            <person name="Gorecki P."/>
            <person name="Heitman J."/>
            <person name="Hesse C."/>
            <person name="Hori C."/>
            <person name="Igarashi K."/>
            <person name="Jurgens J.A."/>
            <person name="Kallen N."/>
            <person name="Kersten P."/>
            <person name="Kohler A."/>
            <person name="Kuees U."/>
            <person name="Kumar T.K.A."/>
            <person name="Kuo A."/>
            <person name="LaButti K."/>
            <person name="Larrondo L.F."/>
            <person name="Lindquist E."/>
            <person name="Ling A."/>
            <person name="Lombard V."/>
            <person name="Lucas S."/>
            <person name="Lundell T."/>
            <person name="Martin R."/>
            <person name="McLaughlin D.J."/>
            <person name="Morgenstern I."/>
            <person name="Morin E."/>
            <person name="Murat C."/>
            <person name="Nagy L.G."/>
            <person name="Nolan M."/>
            <person name="Ohm R.A."/>
            <person name="Patyshakuliyeva A."/>
            <person name="Rokas A."/>
            <person name="Ruiz-Duenas F.J."/>
            <person name="Sabat G."/>
            <person name="Salamov A."/>
            <person name="Samejima M."/>
            <person name="Schmutz J."/>
            <person name="Slot J.C."/>
            <person name="St John F."/>
            <person name="Stenlid J."/>
            <person name="Sun H."/>
            <person name="Sun S."/>
            <person name="Syed K."/>
            <person name="Tsang A."/>
            <person name="Wiebenga A."/>
            <person name="Young D."/>
            <person name="Pisabarro A."/>
            <person name="Eastwood D.C."/>
            <person name="Martin F."/>
            <person name="Cullen D."/>
            <person name="Grigoriev I.V."/>
            <person name="Hibbett D.S."/>
        </authorList>
    </citation>
    <scope>NUCLEOTIDE SEQUENCE</scope>
    <source>
        <strain evidence="3">FP-58527</strain>
    </source>
</reference>
<dbReference type="AlphaFoldDB" id="S8EBQ9"/>
<evidence type="ECO:0000313" key="2">
    <source>
        <dbReference type="EMBL" id="EPT02397.1"/>
    </source>
</evidence>
<dbReference type="Proteomes" id="UP000015241">
    <property type="component" value="Unassembled WGS sequence"/>
</dbReference>
<evidence type="ECO:0000313" key="3">
    <source>
        <dbReference type="Proteomes" id="UP000015241"/>
    </source>
</evidence>
<accession>S8EBQ9</accession>
<protein>
    <submittedName>
        <fullName evidence="2">Uncharacterized protein</fullName>
    </submittedName>
</protein>
<name>S8EBQ9_FOMSC</name>
<dbReference type="EMBL" id="KE504135">
    <property type="protein sequence ID" value="EPT02397.1"/>
    <property type="molecule type" value="Genomic_DNA"/>
</dbReference>
<sequence length="162" mass="16773">MPDNLIAFACNAIESSLADIATGVHQFTNKVYAPKWVNLTSLLGTMKTMAPDAHKALKKFLADNVLRIVAAQVAGQDPQSQEAAPGDGEGDFLSWQEIEVTTSVPVDDSAAERPVSQGVSQVLRAPEVDGPRAGPSSTGAPSVPTNASPSSPTSPAGGRHNV</sequence>